<evidence type="ECO:0000259" key="7">
    <source>
        <dbReference type="PROSITE" id="PS51900"/>
    </source>
</evidence>
<feature type="domain" description="Tyr recombinase" evidence="6">
    <location>
        <begin position="221"/>
        <end position="414"/>
    </location>
</feature>
<proteinExistence type="inferred from homology"/>
<name>A0ABU1X1B0_SPHXE</name>
<dbReference type="SUPFAM" id="SSF56349">
    <property type="entry name" value="DNA breaking-rejoining enzymes"/>
    <property type="match status" value="1"/>
</dbReference>
<keyword evidence="3 5" id="KW-0238">DNA-binding</keyword>
<dbReference type="Gene3D" id="1.10.443.10">
    <property type="entry name" value="Intergrase catalytic core"/>
    <property type="match status" value="1"/>
</dbReference>
<dbReference type="PROSITE" id="PS51898">
    <property type="entry name" value="TYR_RECOMBINASE"/>
    <property type="match status" value="1"/>
</dbReference>
<evidence type="ECO:0000256" key="4">
    <source>
        <dbReference type="ARBA" id="ARBA00023172"/>
    </source>
</evidence>
<keyword evidence="9" id="KW-1185">Reference proteome</keyword>
<reference evidence="8 9" key="1">
    <citation type="submission" date="2023-07" db="EMBL/GenBank/DDBJ databases">
        <title>Sorghum-associated microbial communities from plants grown in Nebraska, USA.</title>
        <authorList>
            <person name="Schachtman D."/>
        </authorList>
    </citation>
    <scope>NUCLEOTIDE SEQUENCE [LARGE SCALE GENOMIC DNA]</scope>
    <source>
        <strain evidence="8 9">4256</strain>
    </source>
</reference>
<dbReference type="Pfam" id="PF22022">
    <property type="entry name" value="Phage_int_M"/>
    <property type="match status" value="1"/>
</dbReference>
<evidence type="ECO:0000256" key="5">
    <source>
        <dbReference type="PROSITE-ProRule" id="PRU01248"/>
    </source>
</evidence>
<feature type="domain" description="Core-binding (CB)" evidence="7">
    <location>
        <begin position="121"/>
        <end position="200"/>
    </location>
</feature>
<evidence type="ECO:0000256" key="2">
    <source>
        <dbReference type="ARBA" id="ARBA00022908"/>
    </source>
</evidence>
<keyword evidence="2" id="KW-0229">DNA integration</keyword>
<dbReference type="PANTHER" id="PTHR30629">
    <property type="entry name" value="PROPHAGE INTEGRASE"/>
    <property type="match status" value="1"/>
</dbReference>
<dbReference type="EMBL" id="JAVDWV010000009">
    <property type="protein sequence ID" value="MDR7155378.1"/>
    <property type="molecule type" value="Genomic_DNA"/>
</dbReference>
<dbReference type="InterPro" id="IPR053876">
    <property type="entry name" value="Phage_int_M"/>
</dbReference>
<comment type="caution">
    <text evidence="8">The sequence shown here is derived from an EMBL/GenBank/DDBJ whole genome shotgun (WGS) entry which is preliminary data.</text>
</comment>
<sequence length="439" mass="48807">MFTHIPANVLTENRASKHMATGTINKTAVDGTHPGTADKMLWDDKIKGFGLKVTPSGAKTYLFQYRIGGRGAKTRRFTIGKHGALTAEKARREADRVHILVRQGIDPQAEKQDRQRKAIDLAFSGYADRFVDDCLKVRWKRSHKDGESLLRLYAKPVLGSKPLPDITRADIRAVLAPARRKVATCRNLFAVLRRLFRWAVSEGDLDVSPMVGVEPPALPQKRDRFLTDEELGIVWRGTEEMGFPFAPLFRLLIITGQRVEEVAGLDWSELNRARAMWSLPADRAKNGEASEVPLSDLAIAQLDALAKTKKDRWPKSGFVFTTTGETTVSGFSRAKRRLDTEAAKLAAGEDDPIMIAPWRLHDLRRTLATGMQRLGVRFEVTEAILNHVSGSKSGVAGVYQRHDWAPEKRAALAAWANHIQALLTKVDETNVVPIAVARG</sequence>
<dbReference type="RefSeq" id="WP_310224616.1">
    <property type="nucleotide sequence ID" value="NZ_JAVDWV010000009.1"/>
</dbReference>
<dbReference type="PANTHER" id="PTHR30629:SF2">
    <property type="entry name" value="PROPHAGE INTEGRASE INTS-RELATED"/>
    <property type="match status" value="1"/>
</dbReference>
<dbReference type="PROSITE" id="PS51900">
    <property type="entry name" value="CB"/>
    <property type="match status" value="1"/>
</dbReference>
<dbReference type="InterPro" id="IPR050808">
    <property type="entry name" value="Phage_Integrase"/>
</dbReference>
<accession>A0ABU1X1B0</accession>
<dbReference type="InterPro" id="IPR010998">
    <property type="entry name" value="Integrase_recombinase_N"/>
</dbReference>
<evidence type="ECO:0000259" key="6">
    <source>
        <dbReference type="PROSITE" id="PS51898"/>
    </source>
</evidence>
<gene>
    <name evidence="8" type="ORF">J2W40_002205</name>
</gene>
<dbReference type="CDD" id="cd00801">
    <property type="entry name" value="INT_P4_C"/>
    <property type="match status" value="1"/>
</dbReference>
<dbReference type="Gene3D" id="1.10.150.130">
    <property type="match status" value="1"/>
</dbReference>
<organism evidence="8 9">
    <name type="scientific">Sphingobium xenophagum</name>
    <dbReference type="NCBI Taxonomy" id="121428"/>
    <lineage>
        <taxon>Bacteria</taxon>
        <taxon>Pseudomonadati</taxon>
        <taxon>Pseudomonadota</taxon>
        <taxon>Alphaproteobacteria</taxon>
        <taxon>Sphingomonadales</taxon>
        <taxon>Sphingomonadaceae</taxon>
        <taxon>Sphingobium</taxon>
    </lineage>
</organism>
<dbReference type="InterPro" id="IPR002104">
    <property type="entry name" value="Integrase_catalytic"/>
</dbReference>
<protein>
    <submittedName>
        <fullName evidence="8">Integrase</fullName>
    </submittedName>
</protein>
<keyword evidence="4" id="KW-0233">DNA recombination</keyword>
<evidence type="ECO:0000256" key="3">
    <source>
        <dbReference type="ARBA" id="ARBA00023125"/>
    </source>
</evidence>
<dbReference type="InterPro" id="IPR038488">
    <property type="entry name" value="Integrase_DNA-bd_sf"/>
</dbReference>
<dbReference type="InterPro" id="IPR044068">
    <property type="entry name" value="CB"/>
</dbReference>
<dbReference type="Pfam" id="PF00589">
    <property type="entry name" value="Phage_integrase"/>
    <property type="match status" value="1"/>
</dbReference>
<dbReference type="InterPro" id="IPR013762">
    <property type="entry name" value="Integrase-like_cat_sf"/>
</dbReference>
<comment type="similarity">
    <text evidence="1">Belongs to the 'phage' integrase family.</text>
</comment>
<evidence type="ECO:0000256" key="1">
    <source>
        <dbReference type="ARBA" id="ARBA00008857"/>
    </source>
</evidence>
<dbReference type="Pfam" id="PF13356">
    <property type="entry name" value="Arm-DNA-bind_3"/>
    <property type="match status" value="1"/>
</dbReference>
<dbReference type="Gene3D" id="3.30.160.390">
    <property type="entry name" value="Integrase, DNA-binding domain"/>
    <property type="match status" value="1"/>
</dbReference>
<dbReference type="Proteomes" id="UP001267638">
    <property type="component" value="Unassembled WGS sequence"/>
</dbReference>
<evidence type="ECO:0000313" key="9">
    <source>
        <dbReference type="Proteomes" id="UP001267638"/>
    </source>
</evidence>
<dbReference type="InterPro" id="IPR011010">
    <property type="entry name" value="DNA_brk_join_enz"/>
</dbReference>
<evidence type="ECO:0000313" key="8">
    <source>
        <dbReference type="EMBL" id="MDR7155378.1"/>
    </source>
</evidence>
<dbReference type="InterPro" id="IPR025166">
    <property type="entry name" value="Integrase_DNA_bind_dom"/>
</dbReference>